<reference evidence="2 3" key="1">
    <citation type="submission" date="2024-04" db="EMBL/GenBank/DDBJ databases">
        <authorList>
            <person name="Fracassetti M."/>
        </authorList>
    </citation>
    <scope>NUCLEOTIDE SEQUENCE [LARGE SCALE GENOMIC DNA]</scope>
</reference>
<gene>
    <name evidence="2" type="ORF">LTRI10_LOCUS1550</name>
</gene>
<organism evidence="2 3">
    <name type="scientific">Linum trigynum</name>
    <dbReference type="NCBI Taxonomy" id="586398"/>
    <lineage>
        <taxon>Eukaryota</taxon>
        <taxon>Viridiplantae</taxon>
        <taxon>Streptophyta</taxon>
        <taxon>Embryophyta</taxon>
        <taxon>Tracheophyta</taxon>
        <taxon>Spermatophyta</taxon>
        <taxon>Magnoliopsida</taxon>
        <taxon>eudicotyledons</taxon>
        <taxon>Gunneridae</taxon>
        <taxon>Pentapetalae</taxon>
        <taxon>rosids</taxon>
        <taxon>fabids</taxon>
        <taxon>Malpighiales</taxon>
        <taxon>Linaceae</taxon>
        <taxon>Linum</taxon>
    </lineage>
</organism>
<dbReference type="InterPro" id="IPR007201">
    <property type="entry name" value="Mei2-like_Rrm_C"/>
</dbReference>
<evidence type="ECO:0000313" key="2">
    <source>
        <dbReference type="EMBL" id="CAL1353668.1"/>
    </source>
</evidence>
<dbReference type="InterPro" id="IPR035979">
    <property type="entry name" value="RBD_domain_sf"/>
</dbReference>
<sequence length="253" mass="28542">MWNPEAPPAYFPQPPLPTVVSHQPAAATMLIYVPYSQPPPTLYYDNYTRCYYYCPPSNLLLLPPPPQQDVDYVAPTSIAAAASPPSALPDASSPLDGPLLPNGEETTVMIKNIPNRYNRRMLMEYVDGHCLLQNQKGMGNEQSCYSAYDFLYLPIDFGRNANKGYAFVNFTSPTAAWNFYLAADNQRWSHCRSRKLATIVSAKLQGLNQLLAHFEPTVFSCHSDNFLPVRFDPPRDGSNKDIVKQWTVGRRRF</sequence>
<feature type="domain" description="Mei2-like C-terminal RNA recognition motif" evidence="1">
    <location>
        <begin position="106"/>
        <end position="214"/>
    </location>
</feature>
<accession>A0AAV2CB02</accession>
<protein>
    <recommendedName>
        <fullName evidence="1">Mei2-like C-terminal RNA recognition motif domain-containing protein</fullName>
    </recommendedName>
</protein>
<proteinExistence type="predicted"/>
<dbReference type="EMBL" id="OZ034813">
    <property type="protein sequence ID" value="CAL1353668.1"/>
    <property type="molecule type" value="Genomic_DNA"/>
</dbReference>
<name>A0AAV2CB02_9ROSI</name>
<dbReference type="GO" id="GO:0003676">
    <property type="term" value="F:nucleic acid binding"/>
    <property type="evidence" value="ECO:0007669"/>
    <property type="project" value="InterPro"/>
</dbReference>
<keyword evidence="3" id="KW-1185">Reference proteome</keyword>
<dbReference type="Proteomes" id="UP001497516">
    <property type="component" value="Chromosome 1"/>
</dbReference>
<dbReference type="Gene3D" id="3.30.70.330">
    <property type="match status" value="1"/>
</dbReference>
<evidence type="ECO:0000259" key="1">
    <source>
        <dbReference type="Pfam" id="PF04059"/>
    </source>
</evidence>
<dbReference type="Pfam" id="PF04059">
    <property type="entry name" value="RRM_2"/>
    <property type="match status" value="1"/>
</dbReference>
<dbReference type="SUPFAM" id="SSF54928">
    <property type="entry name" value="RNA-binding domain, RBD"/>
    <property type="match status" value="1"/>
</dbReference>
<dbReference type="AlphaFoldDB" id="A0AAV2CB02"/>
<evidence type="ECO:0000313" key="3">
    <source>
        <dbReference type="Proteomes" id="UP001497516"/>
    </source>
</evidence>
<dbReference type="InterPro" id="IPR012677">
    <property type="entry name" value="Nucleotide-bd_a/b_plait_sf"/>
</dbReference>